<protein>
    <submittedName>
        <fullName evidence="1">Uncharacterized protein</fullName>
    </submittedName>
</protein>
<evidence type="ECO:0000313" key="2">
    <source>
        <dbReference type="Proteomes" id="UP000237347"/>
    </source>
</evidence>
<proteinExistence type="predicted"/>
<dbReference type="AlphaFoldDB" id="A0AAW0K902"/>
<dbReference type="Proteomes" id="UP000237347">
    <property type="component" value="Unassembled WGS sequence"/>
</dbReference>
<keyword evidence="2" id="KW-1185">Reference proteome</keyword>
<accession>A0AAW0K902</accession>
<name>A0AAW0K902_QUESU</name>
<evidence type="ECO:0000313" key="1">
    <source>
        <dbReference type="EMBL" id="KAK7835652.1"/>
    </source>
</evidence>
<comment type="caution">
    <text evidence="1">The sequence shown here is derived from an EMBL/GenBank/DDBJ whole genome shotgun (WGS) entry which is preliminary data.</text>
</comment>
<sequence>MTDFGVWLREIEILIEVIKKLLHIRMGLHRHGLAGLILGIIAWDRGNRGIEKKNNARKQQRGETCREYSKTHIGKIALETEKKLEFLKEFEGSIIERFLSSSNIEELKAVDVSIGPLILTRCKSDLEKKK</sequence>
<feature type="non-terminal residue" evidence="1">
    <location>
        <position position="130"/>
    </location>
</feature>
<organism evidence="1 2">
    <name type="scientific">Quercus suber</name>
    <name type="common">Cork oak</name>
    <dbReference type="NCBI Taxonomy" id="58331"/>
    <lineage>
        <taxon>Eukaryota</taxon>
        <taxon>Viridiplantae</taxon>
        <taxon>Streptophyta</taxon>
        <taxon>Embryophyta</taxon>
        <taxon>Tracheophyta</taxon>
        <taxon>Spermatophyta</taxon>
        <taxon>Magnoliopsida</taxon>
        <taxon>eudicotyledons</taxon>
        <taxon>Gunneridae</taxon>
        <taxon>Pentapetalae</taxon>
        <taxon>rosids</taxon>
        <taxon>fabids</taxon>
        <taxon>Fagales</taxon>
        <taxon>Fagaceae</taxon>
        <taxon>Quercus</taxon>
    </lineage>
</organism>
<dbReference type="EMBL" id="PKMF04000367">
    <property type="protein sequence ID" value="KAK7835652.1"/>
    <property type="molecule type" value="Genomic_DNA"/>
</dbReference>
<gene>
    <name evidence="1" type="ORF">CFP56_023298</name>
</gene>
<reference evidence="1 2" key="1">
    <citation type="journal article" date="2018" name="Sci. Data">
        <title>The draft genome sequence of cork oak.</title>
        <authorList>
            <person name="Ramos A.M."/>
            <person name="Usie A."/>
            <person name="Barbosa P."/>
            <person name="Barros P.M."/>
            <person name="Capote T."/>
            <person name="Chaves I."/>
            <person name="Simoes F."/>
            <person name="Abreu I."/>
            <person name="Carrasquinho I."/>
            <person name="Faro C."/>
            <person name="Guimaraes J.B."/>
            <person name="Mendonca D."/>
            <person name="Nobrega F."/>
            <person name="Rodrigues L."/>
            <person name="Saibo N.J.M."/>
            <person name="Varela M.C."/>
            <person name="Egas C."/>
            <person name="Matos J."/>
            <person name="Miguel C.M."/>
            <person name="Oliveira M.M."/>
            <person name="Ricardo C.P."/>
            <person name="Goncalves S."/>
        </authorList>
    </citation>
    <scope>NUCLEOTIDE SEQUENCE [LARGE SCALE GENOMIC DNA]</scope>
    <source>
        <strain evidence="2">cv. HL8</strain>
    </source>
</reference>